<feature type="coiled-coil region" evidence="1">
    <location>
        <begin position="423"/>
        <end position="450"/>
    </location>
</feature>
<evidence type="ECO:0000256" key="1">
    <source>
        <dbReference type="SAM" id="Coils"/>
    </source>
</evidence>
<evidence type="ECO:0000259" key="2">
    <source>
        <dbReference type="Pfam" id="PF07762"/>
    </source>
</evidence>
<evidence type="ECO:0000313" key="3">
    <source>
        <dbReference type="EnsemblPlants" id="LPERR01G10010.1"/>
    </source>
</evidence>
<evidence type="ECO:0000313" key="4">
    <source>
        <dbReference type="Proteomes" id="UP000032180"/>
    </source>
</evidence>
<proteinExistence type="predicted"/>
<reference evidence="4" key="2">
    <citation type="submission" date="2013-12" db="EMBL/GenBank/DDBJ databases">
        <authorList>
            <person name="Yu Y."/>
            <person name="Lee S."/>
            <person name="de Baynast K."/>
            <person name="Wissotski M."/>
            <person name="Liu L."/>
            <person name="Talag J."/>
            <person name="Goicoechea J."/>
            <person name="Angelova A."/>
            <person name="Jetty R."/>
            <person name="Kudrna D."/>
            <person name="Golser W."/>
            <person name="Rivera L."/>
            <person name="Zhang J."/>
            <person name="Wing R."/>
        </authorList>
    </citation>
    <scope>NUCLEOTIDE SEQUENCE</scope>
</reference>
<organism evidence="3 4">
    <name type="scientific">Leersia perrieri</name>
    <dbReference type="NCBI Taxonomy" id="77586"/>
    <lineage>
        <taxon>Eukaryota</taxon>
        <taxon>Viridiplantae</taxon>
        <taxon>Streptophyta</taxon>
        <taxon>Embryophyta</taxon>
        <taxon>Tracheophyta</taxon>
        <taxon>Spermatophyta</taxon>
        <taxon>Magnoliopsida</taxon>
        <taxon>Liliopsida</taxon>
        <taxon>Poales</taxon>
        <taxon>Poaceae</taxon>
        <taxon>BOP clade</taxon>
        <taxon>Oryzoideae</taxon>
        <taxon>Oryzeae</taxon>
        <taxon>Oryzinae</taxon>
        <taxon>Leersia</taxon>
    </lineage>
</organism>
<dbReference type="EnsemblPlants" id="LPERR01G10010.1">
    <property type="protein sequence ID" value="LPERR01G10010.1"/>
    <property type="gene ID" value="LPERR01G10010"/>
</dbReference>
<reference evidence="3 4" key="1">
    <citation type="submission" date="2012-08" db="EMBL/GenBank/DDBJ databases">
        <title>Oryza genome evolution.</title>
        <authorList>
            <person name="Wing R.A."/>
        </authorList>
    </citation>
    <scope>NUCLEOTIDE SEQUENCE</scope>
</reference>
<dbReference type="eggNOG" id="ENOG502R41K">
    <property type="taxonomic scope" value="Eukaryota"/>
</dbReference>
<dbReference type="Pfam" id="PF07762">
    <property type="entry name" value="DUF1618"/>
    <property type="match status" value="1"/>
</dbReference>
<name>A0A0D9UZF6_9ORYZ</name>
<dbReference type="PANTHER" id="PTHR33074">
    <property type="entry name" value="EXPRESSED PROTEIN-RELATED"/>
    <property type="match status" value="1"/>
</dbReference>
<dbReference type="InterPro" id="IPR011676">
    <property type="entry name" value="DUF1618"/>
</dbReference>
<protein>
    <recommendedName>
        <fullName evidence="2">DUF1618 domain-containing protein</fullName>
    </recommendedName>
</protein>
<dbReference type="Proteomes" id="UP000032180">
    <property type="component" value="Chromosome 1"/>
</dbReference>
<feature type="domain" description="DUF1618" evidence="2">
    <location>
        <begin position="198"/>
        <end position="352"/>
    </location>
</feature>
<keyword evidence="1" id="KW-0175">Coiled coil</keyword>
<sequence>MQAPAAAFRRLPERVLLDKVARISRCCSSNNATTAAAETSDGRPIEVSFFPADPPALTRCVVQCPGLNPTASGHHPLIVAADGAFVLVRVTYPDPLYRPRDVSDLFIYRSGPGVPSLELVHPPSVNGCNLSRFTCVLSCDGGEHCLVVDPRWETYHLRVFSTQTKSWTTKVARPPGGLALDFCPSEVFSVGGGAMACVDLRYGILVFDSVAGEEQPQTRLIQLPPLMPINYRYNFSVGYSDCLPTLETIRHVICRDGWFRFIEIGYPELHDEQSDFRWEATMFKRLVRSDHECQCQWEPCGTAYSDELSPDIMFCPASLPDVLYSKDNNKLTLNNAVTYFPTMDFCGNDIVYMIATMKAFSPSGWVLSVNITNKKLEKISPFSMEGLSDFPVYRQSEFPKHLSKAPDTHLTKVLDGCTNRRKIQLVENNLLAALEQLQNIEMHMKSLSRRYNWSMPLLFSDSASSLNQKIQADAGNGLNDGSGSLAFSESLRLMGDLKLQIFAPIDVIKSKIQAAHGALYSLMGTLPSDALDKYFVDL</sequence>
<dbReference type="Gramene" id="LPERR01G10010.1">
    <property type="protein sequence ID" value="LPERR01G10010.1"/>
    <property type="gene ID" value="LPERR01G10010"/>
</dbReference>
<keyword evidence="4" id="KW-1185">Reference proteome</keyword>
<reference evidence="3" key="3">
    <citation type="submission" date="2015-04" db="UniProtKB">
        <authorList>
            <consortium name="EnsemblPlants"/>
        </authorList>
    </citation>
    <scope>IDENTIFICATION</scope>
</reference>
<dbReference type="AlphaFoldDB" id="A0A0D9UZF6"/>
<dbReference type="HOGENOM" id="CLU_008956_5_2_1"/>
<accession>A0A0D9UZF6</accession>
<dbReference type="PANTHER" id="PTHR33074:SF127">
    <property type="entry name" value="OS04G0388000 PROTEIN"/>
    <property type="match status" value="1"/>
</dbReference>